<dbReference type="Pfam" id="PF00054">
    <property type="entry name" value="Laminin_G_1"/>
    <property type="match status" value="1"/>
</dbReference>
<comment type="caution">
    <text evidence="3">The sequence shown here is derived from an EMBL/GenBank/DDBJ whole genome shotgun (WGS) entry which is preliminary data.</text>
</comment>
<dbReference type="GO" id="GO:0016020">
    <property type="term" value="C:membrane"/>
    <property type="evidence" value="ECO:0007669"/>
    <property type="project" value="UniProtKB-SubCell"/>
</dbReference>
<dbReference type="SUPFAM" id="SSF49899">
    <property type="entry name" value="Concanavalin A-like lectins/glucanases"/>
    <property type="match status" value="3"/>
</dbReference>
<evidence type="ECO:0000259" key="2">
    <source>
        <dbReference type="PROSITE" id="PS50025"/>
    </source>
</evidence>
<dbReference type="InterPro" id="IPR013320">
    <property type="entry name" value="ConA-like_dom_sf"/>
</dbReference>
<dbReference type="EMBL" id="JARQWQ010000112">
    <property type="protein sequence ID" value="KAK2550365.1"/>
    <property type="molecule type" value="Genomic_DNA"/>
</dbReference>
<accession>A0AAD9PWH8</accession>
<dbReference type="PANTHER" id="PTHR15036">
    <property type="entry name" value="PIKACHURIN-LIKE PROTEIN"/>
    <property type="match status" value="1"/>
</dbReference>
<feature type="domain" description="Laminin G" evidence="2">
    <location>
        <begin position="41"/>
        <end position="234"/>
    </location>
</feature>
<dbReference type="PROSITE" id="PS50025">
    <property type="entry name" value="LAM_G_DOMAIN"/>
    <property type="match status" value="3"/>
</dbReference>
<evidence type="ECO:0000256" key="1">
    <source>
        <dbReference type="PROSITE-ProRule" id="PRU00122"/>
    </source>
</evidence>
<keyword evidence="4" id="KW-1185">Reference proteome</keyword>
<dbReference type="SMART" id="SM00282">
    <property type="entry name" value="LamG"/>
    <property type="match status" value="3"/>
</dbReference>
<proteinExistence type="predicted"/>
<dbReference type="Gene3D" id="2.60.120.200">
    <property type="match status" value="3"/>
</dbReference>
<reference evidence="3" key="1">
    <citation type="journal article" date="2023" name="G3 (Bethesda)">
        <title>Whole genome assembly and annotation of the endangered Caribbean coral Acropora cervicornis.</title>
        <authorList>
            <person name="Selwyn J.D."/>
            <person name="Vollmer S.V."/>
        </authorList>
    </citation>
    <scope>NUCLEOTIDE SEQUENCE</scope>
    <source>
        <strain evidence="3">K2</strain>
    </source>
</reference>
<dbReference type="AlphaFoldDB" id="A0AAD9PWH8"/>
<gene>
    <name evidence="3" type="ORF">P5673_029067</name>
</gene>
<comment type="caution">
    <text evidence="1">Lacks conserved residue(s) required for the propagation of feature annotation.</text>
</comment>
<name>A0AAD9PWH8_ACRCE</name>
<evidence type="ECO:0000313" key="4">
    <source>
        <dbReference type="Proteomes" id="UP001249851"/>
    </source>
</evidence>
<organism evidence="3 4">
    <name type="scientific">Acropora cervicornis</name>
    <name type="common">Staghorn coral</name>
    <dbReference type="NCBI Taxonomy" id="6130"/>
    <lineage>
        <taxon>Eukaryota</taxon>
        <taxon>Metazoa</taxon>
        <taxon>Cnidaria</taxon>
        <taxon>Anthozoa</taxon>
        <taxon>Hexacorallia</taxon>
        <taxon>Scleractinia</taxon>
        <taxon>Astrocoeniina</taxon>
        <taxon>Acroporidae</taxon>
        <taxon>Acropora</taxon>
    </lineage>
</organism>
<dbReference type="InterPro" id="IPR001791">
    <property type="entry name" value="Laminin_G"/>
</dbReference>
<evidence type="ECO:0000313" key="3">
    <source>
        <dbReference type="EMBL" id="KAK2550365.1"/>
    </source>
</evidence>
<reference evidence="3" key="2">
    <citation type="journal article" date="2023" name="Science">
        <title>Genomic signatures of disease resistance in endangered staghorn corals.</title>
        <authorList>
            <person name="Vollmer S.V."/>
            <person name="Selwyn J.D."/>
            <person name="Despard B.A."/>
            <person name="Roesel C.L."/>
        </authorList>
    </citation>
    <scope>NUCLEOTIDE SEQUENCE</scope>
    <source>
        <strain evidence="3">K2</strain>
    </source>
</reference>
<dbReference type="InterPro" id="IPR050372">
    <property type="entry name" value="Neurexin-related_CASP"/>
</dbReference>
<sequence>MINVSGSASNALMPRPLNSANYTESFSGVRFAQVLPRVERGIRFLGQSYAEVTTGQQNMTSFSCAFKTIHPSGLLLYNGEGPFVYVAIFHGNLYVLISSNLTTSFSPIMSVGETLNDGAYHNVRIEFGSGSISPSAYLDGKTLTIPDGVPSGPAPLFGSLWIGGVEVVEIIPRSFPIITSFKGDLKDIELNEKAVVIFSGRSQNVSLAGVPPERRVLPTEKPTTPPPTLPPPTCGAPFPSLQNSTSADSARLQGSEYIAFNVTREILDYTRRRFAISVTFRSLVPNAVLLYAVDNPHAPKHFISLELVNGQLVFQQNSGAGTVRVASRLSNYSDGGIEYTCQLLRIFQFSAMLVSNKDYSNNRLGEANTELVINSPFFYGGVPRGINVSVLETKGASFIGCIGPLSIQNADSQTKVFNPKTDGDAQISSYSYKPCYREVQSQAGFSGDGYITYDMHYSLPNKTDIELIFRATTRSGLLLSISAGRESLVLEQLYGQIILTANGEGTSHNITWTDPAIPVDGQNNASFYLCDNKFHKIVLRRNFSNVEFQVDGYLPVRTALPPSFALMNATFHIGGVPAKLIKKRKEILEWLTTNDINKLDIIFALCCKPIHLSYLFLTYILFPENSTPNQ</sequence>
<feature type="domain" description="Laminin G" evidence="2">
    <location>
        <begin position="440"/>
        <end position="630"/>
    </location>
</feature>
<dbReference type="PANTHER" id="PTHR15036:SF85">
    <property type="entry name" value="SP2353, ISOFORM A"/>
    <property type="match status" value="1"/>
</dbReference>
<protein>
    <submittedName>
        <fullName evidence="3">Laminin subunit alpha-1</fullName>
    </submittedName>
</protein>
<feature type="domain" description="Laminin G" evidence="2">
    <location>
        <begin position="247"/>
        <end position="435"/>
    </location>
</feature>
<dbReference type="Proteomes" id="UP001249851">
    <property type="component" value="Unassembled WGS sequence"/>
</dbReference>
<dbReference type="CDD" id="cd00110">
    <property type="entry name" value="LamG"/>
    <property type="match status" value="3"/>
</dbReference>
<dbReference type="Pfam" id="PF02210">
    <property type="entry name" value="Laminin_G_2"/>
    <property type="match status" value="2"/>
</dbReference>